<reference evidence="2" key="1">
    <citation type="submission" date="2022-11" db="UniProtKB">
        <authorList>
            <consortium name="WormBaseParasite"/>
        </authorList>
    </citation>
    <scope>IDENTIFICATION</scope>
</reference>
<protein>
    <submittedName>
        <fullName evidence="2">Uncharacterized protein</fullName>
    </submittedName>
</protein>
<name>A0A914CHU9_9BILA</name>
<dbReference type="AlphaFoldDB" id="A0A914CHU9"/>
<sequence>MHIRYHNFVLVSTKIHKFDIGSKKESLFSYTYKEYCVFPNIIQASVFYYDRITLVLHISYDRLDPSLIDQVTNWDAPISLAVVFPKNIFIMHSEIACSAQKLLNYTKNNQKVKKHLSVHFLLGNNTGCDNSKVFYDSFDFLNKDYCSSTNRTTPTNEKSRIQRISQYPVNVARNVARKNSRTKYILIADMDHFFSENFELQIRNMASKLLEREPKTVLVYRIFEVSSKVKRYPKTKQELYKLYKTSEAQEFHKPYGGHSIPKLNEWFKRPEVSNETSIQFYRKYDNYQWEPQFVSLTSIPFHDESFFYPFRDNTVLRWEMCRMSYKFAIINDVFMYHRGIKSKNEKSFLQKLRQTSSKQGNIAIKKFNERMDKHFLDTKKKCPKFRA</sequence>
<dbReference type="InterPro" id="IPR029044">
    <property type="entry name" value="Nucleotide-diphossugar_trans"/>
</dbReference>
<proteinExistence type="predicted"/>
<keyword evidence="1" id="KW-1185">Reference proteome</keyword>
<dbReference type="PANTHER" id="PTHR47411">
    <property type="entry name" value="B3GNT1, BETA-1,3-N-ACETYLGUCOSAMINYLTRANSFERASE 1, HOMOLOG"/>
    <property type="match status" value="1"/>
</dbReference>
<organism evidence="1 2">
    <name type="scientific">Acrobeloides nanus</name>
    <dbReference type="NCBI Taxonomy" id="290746"/>
    <lineage>
        <taxon>Eukaryota</taxon>
        <taxon>Metazoa</taxon>
        <taxon>Ecdysozoa</taxon>
        <taxon>Nematoda</taxon>
        <taxon>Chromadorea</taxon>
        <taxon>Rhabditida</taxon>
        <taxon>Tylenchina</taxon>
        <taxon>Cephalobomorpha</taxon>
        <taxon>Cephaloboidea</taxon>
        <taxon>Cephalobidae</taxon>
        <taxon>Acrobeloides</taxon>
    </lineage>
</organism>
<dbReference type="Pfam" id="PF13896">
    <property type="entry name" value="Glyco_transf_49"/>
    <property type="match status" value="1"/>
</dbReference>
<dbReference type="Proteomes" id="UP000887540">
    <property type="component" value="Unplaced"/>
</dbReference>
<accession>A0A914CHU9</accession>
<evidence type="ECO:0000313" key="1">
    <source>
        <dbReference type="Proteomes" id="UP000887540"/>
    </source>
</evidence>
<dbReference type="SUPFAM" id="SSF53448">
    <property type="entry name" value="Nucleotide-diphospho-sugar transferases"/>
    <property type="match status" value="1"/>
</dbReference>
<dbReference type="Gene3D" id="3.90.550.10">
    <property type="entry name" value="Spore Coat Polysaccharide Biosynthesis Protein SpsA, Chain A"/>
    <property type="match status" value="1"/>
</dbReference>
<dbReference type="WBParaSite" id="ACRNAN_scaffold1098.g24680.t1">
    <property type="protein sequence ID" value="ACRNAN_scaffold1098.g24680.t1"/>
    <property type="gene ID" value="ACRNAN_scaffold1098.g24680"/>
</dbReference>
<evidence type="ECO:0000313" key="2">
    <source>
        <dbReference type="WBParaSite" id="ACRNAN_scaffold1098.g24680.t1"/>
    </source>
</evidence>
<dbReference type="PANTHER" id="PTHR47411:SF3">
    <property type="entry name" value="I-BETA-1,3-N-ACETYLGLUCOSAMINYLTRANSFERASE"/>
    <property type="match status" value="1"/>
</dbReference>